<dbReference type="Gene3D" id="2.30.110.10">
    <property type="entry name" value="Electron Transport, Fmn-binding Protein, Chain A"/>
    <property type="match status" value="1"/>
</dbReference>
<gene>
    <name evidence="1" type="ORF">EYS09_18775</name>
</gene>
<dbReference type="EMBL" id="SIXH01000158">
    <property type="protein sequence ID" value="TBO58179.1"/>
    <property type="molecule type" value="Genomic_DNA"/>
</dbReference>
<evidence type="ECO:0000313" key="2">
    <source>
        <dbReference type="Proteomes" id="UP000292452"/>
    </source>
</evidence>
<sequence>MESDAEALTDDAVSGETRDLFAERAGCDPRELPIPYKHFRVRPPRVQTWREENELPGRELMRDGVWAH</sequence>
<accession>A0A4Q9HUL6</accession>
<dbReference type="AlphaFoldDB" id="A0A4Q9HUL6"/>
<dbReference type="RefSeq" id="WP_131124113.1">
    <property type="nucleotide sequence ID" value="NZ_SIXH01000158.1"/>
</dbReference>
<protein>
    <submittedName>
        <fullName evidence="1">Uncharacterized protein</fullName>
    </submittedName>
</protein>
<name>A0A4Q9HUL6_STRKA</name>
<dbReference type="GeneID" id="97376110"/>
<comment type="caution">
    <text evidence="1">The sequence shown here is derived from an EMBL/GenBank/DDBJ whole genome shotgun (WGS) entry which is preliminary data.</text>
</comment>
<evidence type="ECO:0000313" key="1">
    <source>
        <dbReference type="EMBL" id="TBO58179.1"/>
    </source>
</evidence>
<dbReference type="InterPro" id="IPR012349">
    <property type="entry name" value="Split_barrel_FMN-bd"/>
</dbReference>
<proteinExistence type="predicted"/>
<organism evidence="1 2">
    <name type="scientific">Streptomyces kasugaensis</name>
    <dbReference type="NCBI Taxonomy" id="1946"/>
    <lineage>
        <taxon>Bacteria</taxon>
        <taxon>Bacillati</taxon>
        <taxon>Actinomycetota</taxon>
        <taxon>Actinomycetes</taxon>
        <taxon>Kitasatosporales</taxon>
        <taxon>Streptomycetaceae</taxon>
        <taxon>Streptomyces</taxon>
    </lineage>
</organism>
<keyword evidence="2" id="KW-1185">Reference proteome</keyword>
<dbReference type="Proteomes" id="UP000292452">
    <property type="component" value="Unassembled WGS sequence"/>
</dbReference>
<reference evidence="1 2" key="1">
    <citation type="submission" date="2019-02" db="EMBL/GenBank/DDBJ databases">
        <title>Draft Genome Sequence of Streptomyces sp. AM-2504, identified by 16S rRNA comparative analysis as a Streptomyces Kasugaensis strain.</title>
        <authorList>
            <person name="Napolioni V."/>
            <person name="Giuliodori A.M."/>
            <person name="Spurio R."/>
            <person name="Fabbretti A."/>
        </authorList>
    </citation>
    <scope>NUCLEOTIDE SEQUENCE [LARGE SCALE GENOMIC DNA]</scope>
    <source>
        <strain evidence="1 2">AM-2504</strain>
    </source>
</reference>